<keyword evidence="8" id="KW-0472">Membrane</keyword>
<keyword evidence="7" id="KW-0560">Oxidoreductase</keyword>
<evidence type="ECO:0000256" key="8">
    <source>
        <dbReference type="ARBA" id="ARBA00023136"/>
    </source>
</evidence>
<dbReference type="InterPro" id="IPR016166">
    <property type="entry name" value="FAD-bd_PCMH"/>
</dbReference>
<evidence type="ECO:0000256" key="3">
    <source>
        <dbReference type="ARBA" id="ARBA00022630"/>
    </source>
</evidence>
<evidence type="ECO:0000256" key="5">
    <source>
        <dbReference type="ARBA" id="ARBA00022827"/>
    </source>
</evidence>
<keyword evidence="4" id="KW-0812">Transmembrane</keyword>
<dbReference type="InterPro" id="IPR040165">
    <property type="entry name" value="Diminuto-like"/>
</dbReference>
<dbReference type="Pfam" id="PF01565">
    <property type="entry name" value="FAD_binding_4"/>
    <property type="match status" value="1"/>
</dbReference>
<protein>
    <recommendedName>
        <fullName evidence="2">Delta(24)-sterol reductase</fullName>
        <ecNumber evidence="2">1.3.1.72</ecNumber>
    </recommendedName>
</protein>
<dbReference type="Gene3D" id="3.30.465.10">
    <property type="match status" value="1"/>
</dbReference>
<dbReference type="PROSITE" id="PS51387">
    <property type="entry name" value="FAD_PCMH"/>
    <property type="match status" value="1"/>
</dbReference>
<keyword evidence="5" id="KW-0274">FAD</keyword>
<accession>A0ABN3ITM8</accession>
<keyword evidence="6" id="KW-1133">Transmembrane helix</keyword>
<comment type="subcellular location">
    <subcellularLocation>
        <location evidence="1">Membrane</location>
        <topology evidence="1">Single-pass membrane protein</topology>
    </subcellularLocation>
</comment>
<evidence type="ECO:0000256" key="4">
    <source>
        <dbReference type="ARBA" id="ARBA00022692"/>
    </source>
</evidence>
<dbReference type="PANTHER" id="PTHR10801">
    <property type="entry name" value="24-DEHYDROCHOLESTEROL REDUCTASE"/>
    <property type="match status" value="1"/>
</dbReference>
<dbReference type="EMBL" id="BAAARW010000011">
    <property type="protein sequence ID" value="GAA2413484.1"/>
    <property type="molecule type" value="Genomic_DNA"/>
</dbReference>
<reference evidence="10 11" key="1">
    <citation type="journal article" date="2019" name="Int. J. Syst. Evol. Microbiol.">
        <title>The Global Catalogue of Microorganisms (GCM) 10K type strain sequencing project: providing services to taxonomists for standard genome sequencing and annotation.</title>
        <authorList>
            <consortium name="The Broad Institute Genomics Platform"/>
            <consortium name="The Broad Institute Genome Sequencing Center for Infectious Disease"/>
            <person name="Wu L."/>
            <person name="Ma J."/>
        </authorList>
    </citation>
    <scope>NUCLEOTIDE SEQUENCE [LARGE SCALE GENOMIC DNA]</scope>
    <source>
        <strain evidence="10 11">JCM 3325</strain>
    </source>
</reference>
<dbReference type="InterPro" id="IPR016164">
    <property type="entry name" value="FAD-linked_Oxase-like_C"/>
</dbReference>
<keyword evidence="11" id="KW-1185">Reference proteome</keyword>
<dbReference type="SUPFAM" id="SSF55103">
    <property type="entry name" value="FAD-linked oxidases, C-terminal domain"/>
    <property type="match status" value="1"/>
</dbReference>
<dbReference type="Proteomes" id="UP001501231">
    <property type="component" value="Unassembled WGS sequence"/>
</dbReference>
<dbReference type="InterPro" id="IPR036318">
    <property type="entry name" value="FAD-bd_PCMH-like_sf"/>
</dbReference>
<dbReference type="PANTHER" id="PTHR10801:SF0">
    <property type="entry name" value="DELTA(24)-STEROL REDUCTASE"/>
    <property type="match status" value="1"/>
</dbReference>
<feature type="domain" description="FAD-binding PCMH-type" evidence="9">
    <location>
        <begin position="3"/>
        <end position="179"/>
    </location>
</feature>
<gene>
    <name evidence="10" type="ORF">GCM10010191_24080</name>
</gene>
<evidence type="ECO:0000256" key="6">
    <source>
        <dbReference type="ARBA" id="ARBA00022989"/>
    </source>
</evidence>
<evidence type="ECO:0000256" key="1">
    <source>
        <dbReference type="ARBA" id="ARBA00004167"/>
    </source>
</evidence>
<evidence type="ECO:0000313" key="10">
    <source>
        <dbReference type="EMBL" id="GAA2413484.1"/>
    </source>
</evidence>
<dbReference type="EC" id="1.3.1.72" evidence="2"/>
<sequence>MEREGQMTELLAKGDHQRAVEALRRSYEAIPPGVPVRLAKRTSNLFRWRDPSESPGLDVSGFDRVLSVDPEARTADVQGMTTYEDLVDATLPHGLMPTVVPQLKTITLGGAVTGLGIESTSFRLGLPHEAVLEMDVLTGDGQVVTATRDNEHRDLFFGFPNSYGTLGYSVRLKIELVPVKPYVRLRHLRFEDAAELARVMGEISEAGAYDGEPVDFMDGTVFSAREQYISLGTFADTAPYTSDYTGQRIYYRSIQARSVDFLTVRDYIWRWDTDWFWCSGAFGVQHPVVRRLWPDKAKRSDVYRKLVAYDRRFQFVARVDRWRGQRPREDVIQDIEVPVERLPEFLEFFHEKVGMSPIWLCPLRARESWPLYPLEQGRTYVNAGFWGTVRIPPGQIPEYHNRLIESRVAALDGHKSLYSTAFYSRDEFWRNYDGETYRRLKESYDPRGRLLDLYDKCVRGR</sequence>
<keyword evidence="3" id="KW-0285">Flavoprotein</keyword>
<dbReference type="InterPro" id="IPR006094">
    <property type="entry name" value="Oxid_FAD_bind_N"/>
</dbReference>
<dbReference type="InterPro" id="IPR016169">
    <property type="entry name" value="FAD-bd_PCMH_sub2"/>
</dbReference>
<evidence type="ECO:0000313" key="11">
    <source>
        <dbReference type="Proteomes" id="UP001501231"/>
    </source>
</evidence>
<organism evidence="10 11">
    <name type="scientific">Actinomadura vinacea</name>
    <dbReference type="NCBI Taxonomy" id="115336"/>
    <lineage>
        <taxon>Bacteria</taxon>
        <taxon>Bacillati</taxon>
        <taxon>Actinomycetota</taxon>
        <taxon>Actinomycetes</taxon>
        <taxon>Streptosporangiales</taxon>
        <taxon>Thermomonosporaceae</taxon>
        <taxon>Actinomadura</taxon>
    </lineage>
</organism>
<dbReference type="SUPFAM" id="SSF56176">
    <property type="entry name" value="FAD-binding/transporter-associated domain-like"/>
    <property type="match status" value="1"/>
</dbReference>
<evidence type="ECO:0000259" key="9">
    <source>
        <dbReference type="PROSITE" id="PS51387"/>
    </source>
</evidence>
<comment type="caution">
    <text evidence="10">The sequence shown here is derived from an EMBL/GenBank/DDBJ whole genome shotgun (WGS) entry which is preliminary data.</text>
</comment>
<evidence type="ECO:0000256" key="7">
    <source>
        <dbReference type="ARBA" id="ARBA00023002"/>
    </source>
</evidence>
<proteinExistence type="predicted"/>
<evidence type="ECO:0000256" key="2">
    <source>
        <dbReference type="ARBA" id="ARBA00012405"/>
    </source>
</evidence>
<name>A0ABN3ITM8_9ACTN</name>